<evidence type="ECO:0000256" key="14">
    <source>
        <dbReference type="ARBA" id="ARBA00022737"/>
    </source>
</evidence>
<dbReference type="InterPro" id="IPR037010">
    <property type="entry name" value="VitB12-dep_Met_synth_activ_sf"/>
</dbReference>
<keyword evidence="15 21" id="KW-0862">Zinc</keyword>
<feature type="domain" description="Pterin-binding" evidence="24">
    <location>
        <begin position="351"/>
        <end position="612"/>
    </location>
</feature>
<protein>
    <recommendedName>
        <fullName evidence="7 20">Methionine synthase</fullName>
        <ecNumber evidence="6 20">2.1.1.13</ecNumber>
    </recommendedName>
    <alternativeName>
        <fullName evidence="19 21">5-methyltetrahydrofolate--homocysteine methyltransferase</fullName>
    </alternativeName>
</protein>
<dbReference type="PROSITE" id="PS50974">
    <property type="entry name" value="ADOMET_ACTIVATION"/>
    <property type="match status" value="1"/>
</dbReference>
<comment type="similarity">
    <text evidence="5">Belongs to the vitamin-B12 dependent methionine synthase family.</text>
</comment>
<dbReference type="InterPro" id="IPR033706">
    <property type="entry name" value="Met_synthase_B12-bd"/>
</dbReference>
<dbReference type="EC" id="2.1.1.13" evidence="6 20"/>
<dbReference type="Pfam" id="PF02310">
    <property type="entry name" value="B12-binding"/>
    <property type="match status" value="1"/>
</dbReference>
<evidence type="ECO:0000256" key="19">
    <source>
        <dbReference type="ARBA" id="ARBA00031040"/>
    </source>
</evidence>
<dbReference type="InterPro" id="IPR036724">
    <property type="entry name" value="Cobalamin-bd_sf"/>
</dbReference>
<keyword evidence="9 21" id="KW-0028">Amino-acid biosynthesis</keyword>
<evidence type="ECO:0000256" key="21">
    <source>
        <dbReference type="PIRNR" id="PIRNR000381"/>
    </source>
</evidence>
<dbReference type="InterPro" id="IPR003759">
    <property type="entry name" value="Cbl-bd_cap"/>
</dbReference>
<dbReference type="RefSeq" id="WP_188415767.1">
    <property type="nucleotide sequence ID" value="NZ_BMDJ01000009.1"/>
</dbReference>
<dbReference type="Gene3D" id="3.40.50.280">
    <property type="entry name" value="Cobalamin-binding domain"/>
    <property type="match status" value="1"/>
</dbReference>
<dbReference type="InterPro" id="IPR011822">
    <property type="entry name" value="MetH"/>
</dbReference>
<evidence type="ECO:0000256" key="13">
    <source>
        <dbReference type="ARBA" id="ARBA00022723"/>
    </source>
</evidence>
<dbReference type="SMART" id="SM01018">
    <property type="entry name" value="B12-binding_2"/>
    <property type="match status" value="1"/>
</dbReference>
<comment type="catalytic activity">
    <reaction evidence="1 21">
        <text>(6S)-5-methyl-5,6,7,8-tetrahydrofolate + L-homocysteine = (6S)-5,6,7,8-tetrahydrofolate + L-methionine</text>
        <dbReference type="Rhea" id="RHEA:11172"/>
        <dbReference type="ChEBI" id="CHEBI:18608"/>
        <dbReference type="ChEBI" id="CHEBI:57453"/>
        <dbReference type="ChEBI" id="CHEBI:57844"/>
        <dbReference type="ChEBI" id="CHEBI:58199"/>
        <dbReference type="EC" id="2.1.1.13"/>
    </reaction>
</comment>
<evidence type="ECO:0000256" key="8">
    <source>
        <dbReference type="ARBA" id="ARBA00022603"/>
    </source>
</evidence>
<dbReference type="Pfam" id="PF00809">
    <property type="entry name" value="Pterin_bind"/>
    <property type="match status" value="1"/>
</dbReference>
<comment type="cofactor">
    <cofactor evidence="3 21">
        <name>methylcob(III)alamin</name>
        <dbReference type="ChEBI" id="CHEBI:28115"/>
    </cofactor>
</comment>
<dbReference type="InterPro" id="IPR036589">
    <property type="entry name" value="HCY_dom_sf"/>
</dbReference>
<dbReference type="NCBIfam" id="TIGR02082">
    <property type="entry name" value="metH"/>
    <property type="match status" value="1"/>
</dbReference>
<dbReference type="SUPFAM" id="SSF52242">
    <property type="entry name" value="Cobalamin (vitamin B12)-binding domain"/>
    <property type="match status" value="1"/>
</dbReference>
<feature type="domain" description="B12-binding N-terminal" evidence="27">
    <location>
        <begin position="642"/>
        <end position="736"/>
    </location>
</feature>
<dbReference type="Gene3D" id="1.10.1240.10">
    <property type="entry name" value="Methionine synthase domain"/>
    <property type="match status" value="1"/>
</dbReference>
<evidence type="ECO:0000256" key="11">
    <source>
        <dbReference type="ARBA" id="ARBA00022679"/>
    </source>
</evidence>
<dbReference type="Pfam" id="PF02607">
    <property type="entry name" value="B12-binding_2"/>
    <property type="match status" value="1"/>
</dbReference>
<keyword evidence="12 21" id="KW-0949">S-adenosyl-L-methionine</keyword>
<evidence type="ECO:0000256" key="20">
    <source>
        <dbReference type="NCBIfam" id="TIGR02082"/>
    </source>
</evidence>
<keyword evidence="13 21" id="KW-0479">Metal-binding</keyword>
<evidence type="ECO:0000256" key="17">
    <source>
        <dbReference type="ARBA" id="ARBA00023285"/>
    </source>
</evidence>
<keyword evidence="17 21" id="KW-0170">Cobalt</keyword>
<comment type="pathway">
    <text evidence="4 21">Amino-acid biosynthesis; L-methionine biosynthesis via de novo pathway; L-methionine from L-homocysteine (MetH route): step 1/1.</text>
</comment>
<dbReference type="InterPro" id="IPR003726">
    <property type="entry name" value="HCY_dom"/>
</dbReference>
<dbReference type="EMBL" id="BMDJ01000009">
    <property type="protein sequence ID" value="GGI27723.1"/>
    <property type="molecule type" value="Genomic_DNA"/>
</dbReference>
<dbReference type="Gene3D" id="3.10.196.10">
    <property type="entry name" value="Vitamin B12-dependent methionine synthase, activation domain"/>
    <property type="match status" value="1"/>
</dbReference>
<evidence type="ECO:0000259" key="25">
    <source>
        <dbReference type="PROSITE" id="PS50974"/>
    </source>
</evidence>
<evidence type="ECO:0000313" key="28">
    <source>
        <dbReference type="EMBL" id="GGI27723.1"/>
    </source>
</evidence>
<dbReference type="InterPro" id="IPR006158">
    <property type="entry name" value="Cobalamin-bd"/>
</dbReference>
<evidence type="ECO:0000256" key="16">
    <source>
        <dbReference type="ARBA" id="ARBA00023167"/>
    </source>
</evidence>
<evidence type="ECO:0000256" key="22">
    <source>
        <dbReference type="PROSITE-ProRule" id="PRU00333"/>
    </source>
</evidence>
<evidence type="ECO:0000256" key="15">
    <source>
        <dbReference type="ARBA" id="ARBA00022833"/>
    </source>
</evidence>
<evidence type="ECO:0000256" key="18">
    <source>
        <dbReference type="ARBA" id="ARBA00025552"/>
    </source>
</evidence>
<dbReference type="NCBIfam" id="NF007024">
    <property type="entry name" value="PRK09490.1"/>
    <property type="match status" value="1"/>
</dbReference>
<evidence type="ECO:0000256" key="10">
    <source>
        <dbReference type="ARBA" id="ARBA00022628"/>
    </source>
</evidence>
<dbReference type="InterPro" id="IPR000489">
    <property type="entry name" value="Pterin-binding_dom"/>
</dbReference>
<comment type="caution">
    <text evidence="28">The sequence shown here is derived from an EMBL/GenBank/DDBJ whole genome shotgun (WGS) entry which is preliminary data.</text>
</comment>
<evidence type="ECO:0000259" key="26">
    <source>
        <dbReference type="PROSITE" id="PS51332"/>
    </source>
</evidence>
<feature type="binding site" evidence="22">
    <location>
        <position position="306"/>
    </location>
    <ligand>
        <name>Zn(2+)</name>
        <dbReference type="ChEBI" id="CHEBI:29105"/>
    </ligand>
</feature>
<dbReference type="CDD" id="cd00740">
    <property type="entry name" value="MeTr"/>
    <property type="match status" value="1"/>
</dbReference>
<evidence type="ECO:0000259" key="27">
    <source>
        <dbReference type="PROSITE" id="PS51337"/>
    </source>
</evidence>
<keyword evidence="8 21" id="KW-0489">Methyltransferase</keyword>
<dbReference type="Proteomes" id="UP000645390">
    <property type="component" value="Unassembled WGS sequence"/>
</dbReference>
<dbReference type="PANTHER" id="PTHR45833:SF1">
    <property type="entry name" value="METHIONINE SYNTHASE"/>
    <property type="match status" value="1"/>
</dbReference>
<dbReference type="CDD" id="cd02069">
    <property type="entry name" value="methionine_synthase_B12_BD"/>
    <property type="match status" value="1"/>
</dbReference>
<dbReference type="SUPFAM" id="SSF82282">
    <property type="entry name" value="Homocysteine S-methyltransferase"/>
    <property type="match status" value="1"/>
</dbReference>
<dbReference type="Gene3D" id="3.20.20.330">
    <property type="entry name" value="Homocysteine-binding-like domain"/>
    <property type="match status" value="1"/>
</dbReference>
<evidence type="ECO:0000256" key="2">
    <source>
        <dbReference type="ARBA" id="ARBA00001947"/>
    </source>
</evidence>
<dbReference type="InterPro" id="IPR050554">
    <property type="entry name" value="Met_Synthase/Corrinoid"/>
</dbReference>
<dbReference type="InterPro" id="IPR004223">
    <property type="entry name" value="VitB12-dep_Met_synth_activ_dom"/>
</dbReference>
<dbReference type="PANTHER" id="PTHR45833">
    <property type="entry name" value="METHIONINE SYNTHASE"/>
    <property type="match status" value="1"/>
</dbReference>
<dbReference type="PROSITE" id="PS51332">
    <property type="entry name" value="B12_BINDING"/>
    <property type="match status" value="1"/>
</dbReference>
<dbReference type="Gene3D" id="1.10.288.10">
    <property type="entry name" value="Cobalamin-dependent Methionine Synthase, domain 2"/>
    <property type="match status" value="1"/>
</dbReference>
<evidence type="ECO:0000256" key="3">
    <source>
        <dbReference type="ARBA" id="ARBA00001956"/>
    </source>
</evidence>
<proteinExistence type="inferred from homology"/>
<dbReference type="InterPro" id="IPR011005">
    <property type="entry name" value="Dihydropteroate_synth-like_sf"/>
</dbReference>
<dbReference type="SUPFAM" id="SSF56507">
    <property type="entry name" value="Methionine synthase activation domain-like"/>
    <property type="match status" value="2"/>
</dbReference>
<dbReference type="PROSITE" id="PS50970">
    <property type="entry name" value="HCY"/>
    <property type="match status" value="1"/>
</dbReference>
<accession>A0ABQ2BLV6</accession>
<dbReference type="PROSITE" id="PS50972">
    <property type="entry name" value="PTERIN_BINDING"/>
    <property type="match status" value="1"/>
</dbReference>
<keyword evidence="10 21" id="KW-0846">Cobalamin</keyword>
<feature type="binding site" evidence="22">
    <location>
        <position position="242"/>
    </location>
    <ligand>
        <name>Zn(2+)</name>
        <dbReference type="ChEBI" id="CHEBI:29105"/>
    </ligand>
</feature>
<feature type="binding site" evidence="22">
    <location>
        <position position="305"/>
    </location>
    <ligand>
        <name>Zn(2+)</name>
        <dbReference type="ChEBI" id="CHEBI:29105"/>
    </ligand>
</feature>
<keyword evidence="29" id="KW-1185">Reference proteome</keyword>
<keyword evidence="14" id="KW-0677">Repeat</keyword>
<evidence type="ECO:0000256" key="1">
    <source>
        <dbReference type="ARBA" id="ARBA00001700"/>
    </source>
</evidence>
<gene>
    <name evidence="28" type="primary">metH</name>
    <name evidence="28" type="ORF">GCM10008119_29070</name>
</gene>
<dbReference type="PIRSF" id="PIRSF000381">
    <property type="entry name" value="MetH"/>
    <property type="match status" value="1"/>
</dbReference>
<evidence type="ECO:0000256" key="6">
    <source>
        <dbReference type="ARBA" id="ARBA00012032"/>
    </source>
</evidence>
<evidence type="ECO:0000256" key="12">
    <source>
        <dbReference type="ARBA" id="ARBA00022691"/>
    </source>
</evidence>
<dbReference type="Pfam" id="PF02574">
    <property type="entry name" value="S-methyl_trans"/>
    <property type="match status" value="1"/>
</dbReference>
<keyword evidence="16 21" id="KW-0486">Methionine biosynthesis</keyword>
<comment type="cofactor">
    <cofactor evidence="2 21 22">
        <name>Zn(2+)</name>
        <dbReference type="ChEBI" id="CHEBI:29105"/>
    </cofactor>
</comment>
<name>A0ABQ2BLV6_9SPHI</name>
<comment type="domain">
    <text evidence="21">Modular enzyme with four functionally distinct domains. The isolated Hcy-binding domain catalyzes methyl transfer from free methylcobalamin to homocysteine. The Hcy-binding domain in association with the pterin-binding domain catalyzes the methylation of cob(I)alamin by methyltetrahydrofolate and the methylation of homocysteine. The B12-binding domain binds the cofactor. The AdoMet activation domain binds S-adenosyl-L-methionine. Under aerobic conditions cob(I)alamin can be converted to inactive cob(II)alamin. Reductive methylation by S-adenosyl-L-methionine and flavodoxin regenerates methylcobalamin.</text>
</comment>
<feature type="domain" description="B12-binding" evidence="26">
    <location>
        <begin position="744"/>
        <end position="879"/>
    </location>
</feature>
<dbReference type="SUPFAM" id="SSF51717">
    <property type="entry name" value="Dihydropteroate synthetase-like"/>
    <property type="match status" value="1"/>
</dbReference>
<dbReference type="Gene3D" id="3.20.20.20">
    <property type="entry name" value="Dihydropteroate synthase-like"/>
    <property type="match status" value="1"/>
</dbReference>
<evidence type="ECO:0000256" key="4">
    <source>
        <dbReference type="ARBA" id="ARBA00005178"/>
    </source>
</evidence>
<comment type="function">
    <text evidence="18 21">Catalyzes the transfer of a methyl group from methyl-cobalamin to homocysteine, yielding enzyme-bound cob(I)alamin and methionine. Subsequently, remethylates the cofactor using methyltetrahydrofolate.</text>
</comment>
<evidence type="ECO:0000259" key="24">
    <source>
        <dbReference type="PROSITE" id="PS50972"/>
    </source>
</evidence>
<organism evidence="28 29">
    <name type="scientific">Pedobacter mendelii</name>
    <dbReference type="NCBI Taxonomy" id="1908240"/>
    <lineage>
        <taxon>Bacteria</taxon>
        <taxon>Pseudomonadati</taxon>
        <taxon>Bacteroidota</taxon>
        <taxon>Sphingobacteriia</taxon>
        <taxon>Sphingobacteriales</taxon>
        <taxon>Sphingobacteriaceae</taxon>
        <taxon>Pedobacter</taxon>
    </lineage>
</organism>
<evidence type="ECO:0000313" key="29">
    <source>
        <dbReference type="Proteomes" id="UP000645390"/>
    </source>
</evidence>
<evidence type="ECO:0000256" key="5">
    <source>
        <dbReference type="ARBA" id="ARBA00010398"/>
    </source>
</evidence>
<keyword evidence="11 21" id="KW-0808">Transferase</keyword>
<reference evidence="29" key="1">
    <citation type="journal article" date="2019" name="Int. J. Syst. Evol. Microbiol.">
        <title>The Global Catalogue of Microorganisms (GCM) 10K type strain sequencing project: providing services to taxonomists for standard genome sequencing and annotation.</title>
        <authorList>
            <consortium name="The Broad Institute Genomics Platform"/>
            <consortium name="The Broad Institute Genome Sequencing Center for Infectious Disease"/>
            <person name="Wu L."/>
            <person name="Ma J."/>
        </authorList>
    </citation>
    <scope>NUCLEOTIDE SEQUENCE [LARGE SCALE GENOMIC DNA]</scope>
    <source>
        <strain evidence="29">CCM 8939</strain>
    </source>
</reference>
<evidence type="ECO:0000259" key="23">
    <source>
        <dbReference type="PROSITE" id="PS50970"/>
    </source>
</evidence>
<dbReference type="PROSITE" id="PS51337">
    <property type="entry name" value="B12_BINDING_NTER"/>
    <property type="match status" value="1"/>
</dbReference>
<evidence type="ECO:0000256" key="9">
    <source>
        <dbReference type="ARBA" id="ARBA00022605"/>
    </source>
</evidence>
<feature type="domain" description="Hcy-binding" evidence="23">
    <location>
        <begin position="1"/>
        <end position="320"/>
    </location>
</feature>
<dbReference type="Pfam" id="PF02965">
    <property type="entry name" value="Met_synt_B12"/>
    <property type="match status" value="2"/>
</dbReference>
<dbReference type="SUPFAM" id="SSF47644">
    <property type="entry name" value="Methionine synthase domain"/>
    <property type="match status" value="1"/>
</dbReference>
<dbReference type="InterPro" id="IPR036594">
    <property type="entry name" value="Meth_synthase_dom"/>
</dbReference>
<feature type="domain" description="AdoMet activation" evidence="25">
    <location>
        <begin position="895"/>
        <end position="1281"/>
    </location>
</feature>
<sequence length="1281" mass="142061">MSIREELEKRILVIDGAMGTMIQRYTLTEEDFRGERFKDHPCDVKGNNDLLNITRPDIIKAIHLEYLTSGADIIETNTFSTQRISMADYQMEDLSYEMSFEGARVAKEAVTEFMVANPDRKCFVAGAIGPTNRTLSMSPNVNDPGYRAVYFDELEAAYYEQVRGLVDGGSDVLLIETIFDTLNAKVAIVAIKKYEEVIGRKLEIMISGTITDASGRTLSGQTAEAFLNSVMHAKPLSIGFNCALGAKEMRPHIEELAAKAGCYVSAYPNAGLPNEFGAYDEQPHETAHLVDDFLESGFVNIVGGCCGTTPEHISCIAKNARKTSPRKIPKIEPFMRLSGLEPVTITPESIFVNIGERTNITGSPKFSKLILGGDYEAALAVALQQVEGGAQVIDVNMDEGMLDSEAAMTKFLNLIASEPDIAKLPIMVDSSKWSVIENGLKCLQGKGIVNSISLKEGEDKFRESARKIMQYGAAVVVMAFDEQGQADNFERRKEICKRSYDILVNEIGFPAEDIIFDPNILTVATGLEEHNNYAVDFINATRWIKENLPYAKVSGGVSNISFSFRGNNTVREAMHSAFLYHAIQAGLDMGIVNAGMLEVYQEIPPELLERVEDVLLNRRDDATERLVEYADTIKSKGKEIVRDEEWRKGTVEERLSHSLVKGIVEYLDDDVEEARQKYARPIQVIEGPLMDGMNIVGDLFGAGKMFLPQVVKSARVMKKAVAYLLPFIEQEKLDNPDQNQSSSAGRVLMATVKGDVHDIGKNIVGVVLACNNFEIVDMGVMVPAQEIIKKAKEINADIIGLSGLITPSLDEMVHFAKEMEREGFTIPLIIGGATTSRIHAAVKVAPNYSGPAIHVLDASRSVTVCSTLMNPETKGDYVAGIRAEYDKAREAHLNKRSDKRFKTIGEARENKFKIDFQQNLPVPEFTGTRVFNNYPLEELVPYIDWTPFFHTWELRGSYPKIFDDKNVGDEAKKLFNDAQTLLKRILDEKLLTARGVIGFWPANAVGDDIVLDVSDVVDGKGKMEDGTENPLSNSQVLDVKGKMGSGLENPLSDAKVLDVRGKMENGIENPLSISHLPSSITIHTLRQQAEKVDGQPYYALSDFIAPKESGIQDYFGGFAVTTGIGIDALVEEFESNYDDYNSIMAKALADRLAEAFAERMHERVRKEYWGYAKDENLSNTELIKEEYAGIRPAPGYPACPEHTEKGTLFNLLDAENQIGLRLTESYAMYPTAAVSGFYFAHPESRYFGLGKITKDQIDDYATRKGMTIEEAERWLSPNLAY</sequence>
<evidence type="ECO:0000256" key="7">
    <source>
        <dbReference type="ARBA" id="ARBA00013998"/>
    </source>
</evidence>